<gene>
    <name evidence="1" type="ORF">D7Y33_05225</name>
</gene>
<organism evidence="1 2">
    <name type="scientific">Stenotrophomonas maltophilia</name>
    <name type="common">Pseudomonas maltophilia</name>
    <name type="synonym">Xanthomonas maltophilia</name>
    <dbReference type="NCBI Taxonomy" id="40324"/>
    <lineage>
        <taxon>Bacteria</taxon>
        <taxon>Pseudomonadati</taxon>
        <taxon>Pseudomonadota</taxon>
        <taxon>Gammaproteobacteria</taxon>
        <taxon>Lysobacterales</taxon>
        <taxon>Lysobacteraceae</taxon>
        <taxon>Stenotrophomonas</taxon>
        <taxon>Stenotrophomonas maltophilia group</taxon>
    </lineage>
</organism>
<proteinExistence type="predicted"/>
<evidence type="ECO:0000313" key="2">
    <source>
        <dbReference type="Proteomes" id="UP000822271"/>
    </source>
</evidence>
<protein>
    <submittedName>
        <fullName evidence="1">Uncharacterized protein</fullName>
    </submittedName>
</protein>
<accession>A0AAW3S0B6</accession>
<name>A0AAW3S0B6_STEMA</name>
<reference evidence="1" key="1">
    <citation type="submission" date="2018-09" db="EMBL/GenBank/DDBJ databases">
        <authorList>
            <person name="Groschel M."/>
            <person name="Kohl T."/>
            <person name="Conchillo-Sole O."/>
            <person name="Mamat U."/>
            <person name="Yero D."/>
            <person name="Niemann S."/>
            <person name="Daura X."/>
            <person name="Gibert I."/>
        </authorList>
    </citation>
    <scope>NUCLEOTIDE SEQUENCE</scope>
    <source>
        <strain evidence="1">OG156</strain>
    </source>
</reference>
<reference evidence="1" key="2">
    <citation type="journal article" date="2020" name="Front. Microbiol.">
        <title>Genetic Variants of the DSF Quorum Sensing System in Stenotrophomonas maltophilia Influence Virulence and Resistance Phenotypes Among Genotypically Diverse Clinical Isolates.</title>
        <authorList>
            <person name="Yero D."/>
            <person name="Huedo P."/>
            <person name="Conchillo-Sole O."/>
            <person name="Martinez-Servat S."/>
            <person name="Mamat U."/>
            <person name="Coves X."/>
            <person name="Llanas F."/>
            <person name="Roca I."/>
            <person name="Vila J."/>
            <person name="Schaible U.E."/>
            <person name="Daura X."/>
            <person name="Gibert I."/>
        </authorList>
    </citation>
    <scope>NUCLEOTIDE SEQUENCE</scope>
    <source>
        <strain evidence="1">OG156</strain>
    </source>
</reference>
<dbReference type="RefSeq" id="WP_180848911.1">
    <property type="nucleotide sequence ID" value="NZ_JAXAXP010000029.1"/>
</dbReference>
<evidence type="ECO:0000313" key="1">
    <source>
        <dbReference type="EMBL" id="MBA0310420.1"/>
    </source>
</evidence>
<dbReference type="EMBL" id="RAUE01000010">
    <property type="protein sequence ID" value="MBA0310420.1"/>
    <property type="molecule type" value="Genomic_DNA"/>
</dbReference>
<sequence length="315" mass="34178">MDSMTKFRITYDGPALATHEMDARELAPALMAVADLLDSSVRALHGERAKAQINVMGSFKTGSFNVDFTTALNFLKAAKDLFAGDGMTAIANATAVLTALGFTARLGYKGVAQVLKWLRGRRVTNVQIKDDGHVTIFSGDDALEVEHHVLVLLRDLPVRQALDRVLAPLDREGIDTFASGDESSFALVVKEDERMFFSAPAGQDELILEDVRKMAFSIVSLAFKEENKWRLSDGNSTINAKISDAEFLSGVNTNETSFSKGDVLICDVKVTQWQTPAGAKTDYEVTKVIEHRHAATQISFPGMGRTPPGGGPAGR</sequence>
<dbReference type="Proteomes" id="UP000822271">
    <property type="component" value="Unassembled WGS sequence"/>
</dbReference>
<dbReference type="AlphaFoldDB" id="A0AAW3S0B6"/>
<comment type="caution">
    <text evidence="1">The sequence shown here is derived from an EMBL/GenBank/DDBJ whole genome shotgun (WGS) entry which is preliminary data.</text>
</comment>